<organism evidence="1 2">
    <name type="scientific">Mesotoga prima MesG1.Ag.4.2</name>
    <dbReference type="NCBI Taxonomy" id="660470"/>
    <lineage>
        <taxon>Bacteria</taxon>
        <taxon>Thermotogati</taxon>
        <taxon>Thermotogota</taxon>
        <taxon>Thermotogae</taxon>
        <taxon>Kosmotogales</taxon>
        <taxon>Kosmotogaceae</taxon>
        <taxon>Mesotoga</taxon>
    </lineage>
</organism>
<dbReference type="eggNOG" id="COG5341">
    <property type="taxonomic scope" value="Bacteria"/>
</dbReference>
<proteinExistence type="predicted"/>
<dbReference type="Pfam" id="PF07009">
    <property type="entry name" value="NusG_II"/>
    <property type="match status" value="1"/>
</dbReference>
<protein>
    <submittedName>
        <fullName evidence="1">Uncharacterized protein</fullName>
    </submittedName>
</protein>
<dbReference type="InterPro" id="IPR038690">
    <property type="entry name" value="NusG_2_sf"/>
</dbReference>
<dbReference type="KEGG" id="mpg:Theba_0578"/>
<evidence type="ECO:0000313" key="2">
    <source>
        <dbReference type="Proteomes" id="UP000002881"/>
    </source>
</evidence>
<dbReference type="Proteomes" id="UP000002881">
    <property type="component" value="Chromosome"/>
</dbReference>
<reference evidence="1 2" key="1">
    <citation type="journal article" date="2012" name="Genome Biol. Evol.">
        <title>Genome Sequence of the Mesophilic Thermotogales Bacterium Mesotoga prima MesG1.Ag.4.2 Reveals the Largest Thermotogales Genome To Date.</title>
        <authorList>
            <person name="Zhaxybayeva O."/>
            <person name="Swithers K.S."/>
            <person name="Foght J."/>
            <person name="Green A.G."/>
            <person name="Bruce D."/>
            <person name="Detter C."/>
            <person name="Han S."/>
            <person name="Teshima H."/>
            <person name="Han J."/>
            <person name="Woyke T."/>
            <person name="Pitluck S."/>
            <person name="Nolan M."/>
            <person name="Ivanova N."/>
            <person name="Pati A."/>
            <person name="Land M.L."/>
            <person name="Dlutek M."/>
            <person name="Doolittle W.F."/>
            <person name="Noll K.M."/>
            <person name="Nesbo C.L."/>
        </authorList>
    </citation>
    <scope>NUCLEOTIDE SEQUENCE [LARGE SCALE GENOMIC DNA]</scope>
    <source>
        <strain evidence="2">mesG1.Ag.4.2</strain>
    </source>
</reference>
<keyword evidence="2" id="KW-1185">Reference proteome</keyword>
<accession>I2F2Z4</accession>
<dbReference type="Gene3D" id="2.60.320.10">
    <property type="entry name" value="N-utilization substance G protein NusG, insert domain"/>
    <property type="match status" value="1"/>
</dbReference>
<dbReference type="AlphaFoldDB" id="I2F2Z4"/>
<gene>
    <name evidence="1" type="ORF">Theba_0578</name>
</gene>
<dbReference type="HOGENOM" id="CLU_130936_1_2_0"/>
<name>I2F2Z4_9BACT</name>
<dbReference type="STRING" id="660470.Theba_0578"/>
<evidence type="ECO:0000313" key="1">
    <source>
        <dbReference type="EMBL" id="AFK06297.1"/>
    </source>
</evidence>
<dbReference type="GeneID" id="87106427"/>
<dbReference type="RefSeq" id="WP_006492212.1">
    <property type="nucleotide sequence ID" value="NC_017934.1"/>
</dbReference>
<dbReference type="EMBL" id="CP003532">
    <property type="protein sequence ID" value="AFK06297.1"/>
    <property type="molecule type" value="Genomic_DNA"/>
</dbReference>
<sequence length="116" mass="12575" precursor="true">MKFTTRNDVLIVIVAFALVILFAFPRGNGSSFAEVYCNGRLVRTIDLSSDSEIFLDVGMVVKVQGGKISVIDSDCPEKLCVAQGAVNMPNIPIVCVPNRTLIKIVSDRSEVDAITQ</sequence>